<dbReference type="WBParaSite" id="PDA_v2.g13817.t1">
    <property type="protein sequence ID" value="PDA_v2.g13817.t1"/>
    <property type="gene ID" value="PDA_v2.g13817"/>
</dbReference>
<dbReference type="InterPro" id="IPR051158">
    <property type="entry name" value="Metallophosphoesterase_sf"/>
</dbReference>
<dbReference type="Gene3D" id="3.60.21.10">
    <property type="match status" value="1"/>
</dbReference>
<accession>A0A914P769</accession>
<dbReference type="Proteomes" id="UP000887578">
    <property type="component" value="Unplaced"/>
</dbReference>
<keyword evidence="1" id="KW-0472">Membrane</keyword>
<dbReference type="InterPro" id="IPR029052">
    <property type="entry name" value="Metallo-depent_PP-like"/>
</dbReference>
<feature type="transmembrane region" description="Helical" evidence="1">
    <location>
        <begin position="21"/>
        <end position="41"/>
    </location>
</feature>
<feature type="domain" description="Calcineurin-like phosphoesterase" evidence="2">
    <location>
        <begin position="67"/>
        <end position="243"/>
    </location>
</feature>
<organism evidence="3 4">
    <name type="scientific">Panagrolaimus davidi</name>
    <dbReference type="NCBI Taxonomy" id="227884"/>
    <lineage>
        <taxon>Eukaryota</taxon>
        <taxon>Metazoa</taxon>
        <taxon>Ecdysozoa</taxon>
        <taxon>Nematoda</taxon>
        <taxon>Chromadorea</taxon>
        <taxon>Rhabditida</taxon>
        <taxon>Tylenchina</taxon>
        <taxon>Panagrolaimomorpha</taxon>
        <taxon>Panagrolaimoidea</taxon>
        <taxon>Panagrolaimidae</taxon>
        <taxon>Panagrolaimus</taxon>
    </lineage>
</organism>
<name>A0A914P769_9BILA</name>
<keyword evidence="3" id="KW-1185">Reference proteome</keyword>
<dbReference type="GO" id="GO:0016787">
    <property type="term" value="F:hydrolase activity"/>
    <property type="evidence" value="ECO:0007669"/>
    <property type="project" value="InterPro"/>
</dbReference>
<reference evidence="4" key="1">
    <citation type="submission" date="2022-11" db="UniProtKB">
        <authorList>
            <consortium name="WormBaseParasite"/>
        </authorList>
    </citation>
    <scope>IDENTIFICATION</scope>
</reference>
<dbReference type="AlphaFoldDB" id="A0A914P769"/>
<evidence type="ECO:0000259" key="2">
    <source>
        <dbReference type="Pfam" id="PF00149"/>
    </source>
</evidence>
<dbReference type="PANTHER" id="PTHR31302">
    <property type="entry name" value="TRANSMEMBRANE PROTEIN WITH METALLOPHOSPHOESTERASE DOMAIN-RELATED"/>
    <property type="match status" value="1"/>
</dbReference>
<sequence length="304" mass="34219">MIKIISNLLIKLPKIFILQSKTFHTLFAIGFAFFLTIQGFISTFQKPTIKTLNIPIQNLPKEFEKFSIALISDIHTGPTVGKQRVEEIVEIVNSLNPDLITIAGDLVDGYIDYIGDRVLPLKNLKSKYGTFAILGNHEYLHENVDHWIKFFRNSLNLTVLVNSGILVNKSGKQLCIAGVDDFYTESAQIEGHKMDPEKSLSTCPSNTSTIMLVHQPNGVAKVLKTLEKINKHVDLILSGHTHAGQMYIVWPIGYLVNHFFYGLYIYPSTQTQIYVSSGVNYWGPPIKMLPSLCEIVKIRLLKAD</sequence>
<keyword evidence="1" id="KW-0812">Transmembrane</keyword>
<evidence type="ECO:0000313" key="4">
    <source>
        <dbReference type="WBParaSite" id="PDA_v2.g13817.t1"/>
    </source>
</evidence>
<dbReference type="PANTHER" id="PTHR31302:SF0">
    <property type="entry name" value="TRANSMEMBRANE PROTEIN WITH METALLOPHOSPHOESTERASE DOMAIN"/>
    <property type="match status" value="1"/>
</dbReference>
<evidence type="ECO:0000256" key="1">
    <source>
        <dbReference type="SAM" id="Phobius"/>
    </source>
</evidence>
<dbReference type="SUPFAM" id="SSF56300">
    <property type="entry name" value="Metallo-dependent phosphatases"/>
    <property type="match status" value="1"/>
</dbReference>
<protein>
    <submittedName>
        <fullName evidence="4">Calcineurin-like phosphoesterase domain-containing protein</fullName>
    </submittedName>
</protein>
<dbReference type="InterPro" id="IPR004843">
    <property type="entry name" value="Calcineurin-like_PHP"/>
</dbReference>
<dbReference type="CDD" id="cd07385">
    <property type="entry name" value="MPP_YkuE_C"/>
    <property type="match status" value="1"/>
</dbReference>
<keyword evidence="1" id="KW-1133">Transmembrane helix</keyword>
<dbReference type="Pfam" id="PF00149">
    <property type="entry name" value="Metallophos"/>
    <property type="match status" value="1"/>
</dbReference>
<evidence type="ECO:0000313" key="3">
    <source>
        <dbReference type="Proteomes" id="UP000887578"/>
    </source>
</evidence>
<proteinExistence type="predicted"/>